<dbReference type="Proteomes" id="UP000254771">
    <property type="component" value="Unassembled WGS sequence"/>
</dbReference>
<dbReference type="PROSITE" id="PS51833">
    <property type="entry name" value="HDOD"/>
    <property type="match status" value="1"/>
</dbReference>
<dbReference type="PIRSF" id="PIRSF003180">
    <property type="entry name" value="DiGMPpdiest_YuxH"/>
    <property type="match status" value="1"/>
</dbReference>
<dbReference type="SMART" id="SM00052">
    <property type="entry name" value="EAL"/>
    <property type="match status" value="1"/>
</dbReference>
<name>A0A370DBJ5_9GAMM</name>
<dbReference type="InterPro" id="IPR013976">
    <property type="entry name" value="HDOD"/>
</dbReference>
<dbReference type="PANTHER" id="PTHR33525">
    <property type="match status" value="1"/>
</dbReference>
<keyword evidence="3" id="KW-1185">Reference proteome</keyword>
<reference evidence="2 3" key="1">
    <citation type="journal article" date="2018" name="ISME J.">
        <title>Endosymbiont genomes yield clues of tubeworm success.</title>
        <authorList>
            <person name="Li Y."/>
            <person name="Liles M.R."/>
            <person name="Halanych K.M."/>
        </authorList>
    </citation>
    <scope>NUCLEOTIDE SEQUENCE [LARGE SCALE GENOMIC DNA]</scope>
    <source>
        <strain evidence="2">A1462</strain>
    </source>
</reference>
<organism evidence="2 3">
    <name type="scientific">endosymbiont of Escarpia spicata</name>
    <dbReference type="NCBI Taxonomy" id="2200908"/>
    <lineage>
        <taxon>Bacteria</taxon>
        <taxon>Pseudomonadati</taxon>
        <taxon>Pseudomonadota</taxon>
        <taxon>Gammaproteobacteria</taxon>
        <taxon>sulfur-oxidizing symbionts</taxon>
    </lineage>
</organism>
<comment type="caution">
    <text evidence="2">The sequence shown here is derived from an EMBL/GenBank/DDBJ whole genome shotgun (WGS) entry which is preliminary data.</text>
</comment>
<dbReference type="InterPro" id="IPR035919">
    <property type="entry name" value="EAL_sf"/>
</dbReference>
<dbReference type="Pfam" id="PF08668">
    <property type="entry name" value="HDOD"/>
    <property type="match status" value="1"/>
</dbReference>
<gene>
    <name evidence="2" type="ORF">DIZ78_16790</name>
</gene>
<dbReference type="EMBL" id="QFXE01000021">
    <property type="protein sequence ID" value="RDH82253.1"/>
    <property type="molecule type" value="Genomic_DNA"/>
</dbReference>
<feature type="domain" description="HDOD" evidence="1">
    <location>
        <begin position="202"/>
        <end position="387"/>
    </location>
</feature>
<evidence type="ECO:0000313" key="2">
    <source>
        <dbReference type="EMBL" id="RDH82253.1"/>
    </source>
</evidence>
<dbReference type="InterPro" id="IPR052340">
    <property type="entry name" value="RNase_Y/CdgJ"/>
</dbReference>
<dbReference type="Gene3D" id="3.20.20.450">
    <property type="entry name" value="EAL domain"/>
    <property type="match status" value="1"/>
</dbReference>
<evidence type="ECO:0000313" key="3">
    <source>
        <dbReference type="Proteomes" id="UP000254771"/>
    </source>
</evidence>
<dbReference type="Gene3D" id="1.10.3210.10">
    <property type="entry name" value="Hypothetical protein af1432"/>
    <property type="match status" value="1"/>
</dbReference>
<protein>
    <recommendedName>
        <fullName evidence="1">HDOD domain-containing protein</fullName>
    </recommendedName>
</protein>
<evidence type="ECO:0000259" key="1">
    <source>
        <dbReference type="PROSITE" id="PS51833"/>
    </source>
</evidence>
<dbReference type="SUPFAM" id="SSF141868">
    <property type="entry name" value="EAL domain-like"/>
    <property type="match status" value="1"/>
</dbReference>
<dbReference type="InterPro" id="IPR014408">
    <property type="entry name" value="dGMP_Pdiesterase_EAL/HD-GYP"/>
</dbReference>
<dbReference type="PANTHER" id="PTHR33525:SF4">
    <property type="entry name" value="CYCLIC DI-GMP PHOSPHODIESTERASE CDGJ"/>
    <property type="match status" value="1"/>
</dbReference>
<proteinExistence type="predicted"/>
<dbReference type="AlphaFoldDB" id="A0A370DBJ5"/>
<sequence length="405" mass="45945">MKDIYVGRQAIFDRKMQVYAYELLFRQGTNNCSNVQQQFDGDSASSEVLINTFIEIGLERVAGPHRVFINLTRNLFLNHPEIPFDKDRVVMELLEDIPVDDHLIEAVTELSKRGYLLALDDYIFDPVWDPLLPLVDIIKVEFPALTLEQIEQGLPTLRRHNVKLLAEKIETEEEYQQCLALGFDLFQGYHFSRPKVIKGQRLQENQLVVLRLLSALNDPDAEIEDLVNLISQDASLSYKILRYINSAAIAMPRKVESIRQAIVFMGLARIRAWASLLAISRMEKKPQEYFTTALVRAHMCEQLVTKNGGCAPETAFSVGLLSILDLLVDRPIAEIVEELALSNEIQDALIDQQGPAGKALQCSKGYEVGDWENADYEDLDVAEITDIYLLASEHAFDEQQALHEP</sequence>
<dbReference type="InterPro" id="IPR001633">
    <property type="entry name" value="EAL_dom"/>
</dbReference>
<dbReference type="SUPFAM" id="SSF109604">
    <property type="entry name" value="HD-domain/PDEase-like"/>
    <property type="match status" value="1"/>
</dbReference>
<accession>A0A370DBJ5</accession>